<reference evidence="14 15" key="1">
    <citation type="journal article" date="2020" name="bioRxiv">
        <title>Sequence and annotation of 42 cannabis genomes reveals extensive copy number variation in cannabinoid synthesis and pathogen resistance genes.</title>
        <authorList>
            <person name="Mckernan K.J."/>
            <person name="Helbert Y."/>
            <person name="Kane L.T."/>
            <person name="Ebling H."/>
            <person name="Zhang L."/>
            <person name="Liu B."/>
            <person name="Eaton Z."/>
            <person name="Mclaughlin S."/>
            <person name="Kingan S."/>
            <person name="Baybayan P."/>
            <person name="Concepcion G."/>
            <person name="Jordan M."/>
            <person name="Riva A."/>
            <person name="Barbazuk W."/>
            <person name="Harkins T."/>
        </authorList>
    </citation>
    <scope>NUCLEOTIDE SEQUENCE [LARGE SCALE GENOMIC DNA]</scope>
    <source>
        <strain evidence="15">cv. Jamaican Lion 4</strain>
        <tissue evidence="14">Leaf</tissue>
    </source>
</reference>
<dbReference type="PROSITE" id="PS00086">
    <property type="entry name" value="CYTOCHROME_P450"/>
    <property type="match status" value="1"/>
</dbReference>
<dbReference type="AlphaFoldDB" id="A0A7J6G7E6"/>
<evidence type="ECO:0000313" key="14">
    <source>
        <dbReference type="EMBL" id="KAF4378911.1"/>
    </source>
</evidence>
<dbReference type="PRINTS" id="PR00463">
    <property type="entry name" value="EP450I"/>
</dbReference>
<comment type="cofactor">
    <cofactor evidence="11">
        <name>heme</name>
        <dbReference type="ChEBI" id="CHEBI:30413"/>
    </cofactor>
</comment>
<dbReference type="Proteomes" id="UP000525078">
    <property type="component" value="Unassembled WGS sequence"/>
</dbReference>
<dbReference type="Gene3D" id="1.10.630.10">
    <property type="entry name" value="Cytochrome P450"/>
    <property type="match status" value="2"/>
</dbReference>
<keyword evidence="7 12" id="KW-0560">Oxidoreductase</keyword>
<evidence type="ECO:0000256" key="10">
    <source>
        <dbReference type="ARBA" id="ARBA00023136"/>
    </source>
</evidence>
<keyword evidence="3 11" id="KW-0349">Heme</keyword>
<feature type="binding site" description="axial binding residue" evidence="11">
    <location>
        <position position="394"/>
    </location>
    <ligand>
        <name>heme</name>
        <dbReference type="ChEBI" id="CHEBI:30413"/>
    </ligand>
    <ligandPart>
        <name>Fe</name>
        <dbReference type="ChEBI" id="CHEBI:18248"/>
    </ligandPart>
</feature>
<dbReference type="PANTHER" id="PTHR24282:SF20">
    <property type="entry name" value="CYTOCHROME P450 CYP749A22-LIKE"/>
    <property type="match status" value="1"/>
</dbReference>
<comment type="caution">
    <text evidence="14">The sequence shown here is derived from an EMBL/GenBank/DDBJ whole genome shotgun (WGS) entry which is preliminary data.</text>
</comment>
<evidence type="ECO:0000256" key="3">
    <source>
        <dbReference type="ARBA" id="ARBA00022617"/>
    </source>
</evidence>
<name>A0A7J6G7E6_CANSA</name>
<feature type="transmembrane region" description="Helical" evidence="13">
    <location>
        <begin position="12"/>
        <end position="34"/>
    </location>
</feature>
<dbReference type="InterPro" id="IPR002401">
    <property type="entry name" value="Cyt_P450_E_grp-I"/>
</dbReference>
<dbReference type="GO" id="GO:0016705">
    <property type="term" value="F:oxidoreductase activity, acting on paired donors, with incorporation or reduction of molecular oxygen"/>
    <property type="evidence" value="ECO:0007669"/>
    <property type="project" value="InterPro"/>
</dbReference>
<protein>
    <recommendedName>
        <fullName evidence="16">Cytochrome P450</fullName>
    </recommendedName>
</protein>
<dbReference type="SUPFAM" id="SSF48264">
    <property type="entry name" value="Cytochrome P450"/>
    <property type="match status" value="1"/>
</dbReference>
<keyword evidence="8 11" id="KW-0408">Iron</keyword>
<dbReference type="InterPro" id="IPR050665">
    <property type="entry name" value="Cytochrome_P450_Monooxygen"/>
</dbReference>
<evidence type="ECO:0000256" key="12">
    <source>
        <dbReference type="RuleBase" id="RU000461"/>
    </source>
</evidence>
<dbReference type="GO" id="GO:0016020">
    <property type="term" value="C:membrane"/>
    <property type="evidence" value="ECO:0007669"/>
    <property type="project" value="UniProtKB-SubCell"/>
</dbReference>
<evidence type="ECO:0000256" key="1">
    <source>
        <dbReference type="ARBA" id="ARBA00004167"/>
    </source>
</evidence>
<evidence type="ECO:0000256" key="13">
    <source>
        <dbReference type="SAM" id="Phobius"/>
    </source>
</evidence>
<evidence type="ECO:0000256" key="2">
    <source>
        <dbReference type="ARBA" id="ARBA00010617"/>
    </source>
</evidence>
<dbReference type="InterPro" id="IPR036396">
    <property type="entry name" value="Cyt_P450_sf"/>
</dbReference>
<accession>A0A7J6G7E6</accession>
<dbReference type="GO" id="GO:0005506">
    <property type="term" value="F:iron ion binding"/>
    <property type="evidence" value="ECO:0007669"/>
    <property type="project" value="InterPro"/>
</dbReference>
<evidence type="ECO:0000256" key="5">
    <source>
        <dbReference type="ARBA" id="ARBA00022723"/>
    </source>
</evidence>
<evidence type="ECO:0008006" key="16">
    <source>
        <dbReference type="Google" id="ProtNLM"/>
    </source>
</evidence>
<dbReference type="PANTHER" id="PTHR24282">
    <property type="entry name" value="CYTOCHROME P450 FAMILY MEMBER"/>
    <property type="match status" value="1"/>
</dbReference>
<organism evidence="14 15">
    <name type="scientific">Cannabis sativa</name>
    <name type="common">Hemp</name>
    <name type="synonym">Marijuana</name>
    <dbReference type="NCBI Taxonomy" id="3483"/>
    <lineage>
        <taxon>Eukaryota</taxon>
        <taxon>Viridiplantae</taxon>
        <taxon>Streptophyta</taxon>
        <taxon>Embryophyta</taxon>
        <taxon>Tracheophyta</taxon>
        <taxon>Spermatophyta</taxon>
        <taxon>Magnoliopsida</taxon>
        <taxon>eudicotyledons</taxon>
        <taxon>Gunneridae</taxon>
        <taxon>Pentapetalae</taxon>
        <taxon>rosids</taxon>
        <taxon>fabids</taxon>
        <taxon>Rosales</taxon>
        <taxon>Cannabaceae</taxon>
        <taxon>Cannabis</taxon>
    </lineage>
</organism>
<evidence type="ECO:0000256" key="4">
    <source>
        <dbReference type="ARBA" id="ARBA00022692"/>
    </source>
</evidence>
<dbReference type="InterPro" id="IPR017972">
    <property type="entry name" value="Cyt_P450_CS"/>
</dbReference>
<dbReference type="EMBL" id="JAATIP010000070">
    <property type="protein sequence ID" value="KAF4378911.1"/>
    <property type="molecule type" value="Genomic_DNA"/>
</dbReference>
<evidence type="ECO:0000256" key="7">
    <source>
        <dbReference type="ARBA" id="ARBA00023002"/>
    </source>
</evidence>
<gene>
    <name evidence="14" type="ORF">F8388_021998</name>
</gene>
<keyword evidence="10 13" id="KW-0472">Membrane</keyword>
<evidence type="ECO:0000256" key="9">
    <source>
        <dbReference type="ARBA" id="ARBA00023033"/>
    </source>
</evidence>
<keyword evidence="4 13" id="KW-0812">Transmembrane</keyword>
<dbReference type="InterPro" id="IPR001128">
    <property type="entry name" value="Cyt_P450"/>
</dbReference>
<evidence type="ECO:0000256" key="11">
    <source>
        <dbReference type="PIRSR" id="PIRSR602401-1"/>
    </source>
</evidence>
<keyword evidence="9 12" id="KW-0503">Monooxygenase</keyword>
<keyword evidence="5 11" id="KW-0479">Metal-binding</keyword>
<evidence type="ECO:0000256" key="6">
    <source>
        <dbReference type="ARBA" id="ARBA00022989"/>
    </source>
</evidence>
<keyword evidence="6 13" id="KW-1133">Transmembrane helix</keyword>
<comment type="similarity">
    <text evidence="2 12">Belongs to the cytochrome P450 family.</text>
</comment>
<dbReference type="PRINTS" id="PR00385">
    <property type="entry name" value="P450"/>
</dbReference>
<proteinExistence type="inferred from homology"/>
<comment type="subcellular location">
    <subcellularLocation>
        <location evidence="1">Membrane</location>
        <topology evidence="1">Single-pass membrane protein</topology>
    </subcellularLocation>
</comment>
<evidence type="ECO:0000313" key="15">
    <source>
        <dbReference type="Proteomes" id="UP000525078"/>
    </source>
</evidence>
<dbReference type="Pfam" id="PF00067">
    <property type="entry name" value="p450"/>
    <property type="match status" value="2"/>
</dbReference>
<dbReference type="GO" id="GO:0004497">
    <property type="term" value="F:monooxygenase activity"/>
    <property type="evidence" value="ECO:0007669"/>
    <property type="project" value="UniProtKB-KW"/>
</dbReference>
<evidence type="ECO:0000256" key="8">
    <source>
        <dbReference type="ARBA" id="ARBA00023004"/>
    </source>
</evidence>
<dbReference type="GO" id="GO:0020037">
    <property type="term" value="F:heme binding"/>
    <property type="evidence" value="ECO:0007669"/>
    <property type="project" value="InterPro"/>
</dbReference>
<sequence length="446" mass="51255">MNMKGVGDFTTIVLIFVFVFLLLALIKIFHNLWWVPTRFQKFLSLQGVNGPPYKFIQGNTKEILTMMKATKTKPISELSNIIFPKLQPNIHYWANLYGKVYLQWYGTRALLVILEPELVKEILINKEGAYIKQNWSLYVKKILGDGLAMSQGEKWTKMRKLANFAFHGESLKGMTPAMIASVETMLEKWNCDEGKEIEVYEEFRLLTAETKDEREAEKLEKTIHQSIVELIKKREDKVMNKDADNYGNDFLGLLVKANHDDNISQRISIDDVVDECKTFYFAGQETTNSWLAWTMLLLSIHTNWQEEARKESLRLYPPLTSLARKTRKEVRLGHLNLPANAIILLSTLSLHHDPEIWGHDSHLFKPERFSQGVAKATKDNMAAFLPFGIGPRSCVGINFAINKAKIVLTMILQRYSFTLSPTYVHSPLSIITNRPQYGVQVMLQLI</sequence>